<evidence type="ECO:0000313" key="2">
    <source>
        <dbReference type="EMBL" id="SQD93076.1"/>
    </source>
</evidence>
<feature type="transmembrane region" description="Helical" evidence="1">
    <location>
        <begin position="307"/>
        <end position="332"/>
    </location>
</feature>
<feature type="transmembrane region" description="Helical" evidence="1">
    <location>
        <begin position="344"/>
        <end position="362"/>
    </location>
</feature>
<keyword evidence="1" id="KW-0472">Membrane</keyword>
<keyword evidence="1 2" id="KW-0812">Transmembrane</keyword>
<reference evidence="3" key="1">
    <citation type="submission" date="2018-05" db="EMBL/GenBank/DDBJ databases">
        <authorList>
            <person name="Hao L."/>
        </authorList>
    </citation>
    <scope>NUCLEOTIDE SEQUENCE [LARGE SCALE GENOMIC DNA]</scope>
</reference>
<accession>A0A2X3L016</accession>
<keyword evidence="3" id="KW-1185">Reference proteome</keyword>
<dbReference type="AlphaFoldDB" id="A0A2X3L016"/>
<name>A0A2X3L016_9BACT</name>
<proteinExistence type="predicted"/>
<keyword evidence="1" id="KW-1133">Transmembrane helix</keyword>
<evidence type="ECO:0000313" key="3">
    <source>
        <dbReference type="Proteomes" id="UP000249818"/>
    </source>
</evidence>
<dbReference type="KEGG" id="bana:BARAN1_1052"/>
<dbReference type="OrthoDB" id="9813708at2"/>
<feature type="transmembrane region" description="Helical" evidence="1">
    <location>
        <begin position="478"/>
        <end position="498"/>
    </location>
</feature>
<protein>
    <submittedName>
        <fullName evidence="2">Cytochrome c biogenesis transmembrane protein (Modular protein)</fullName>
    </submittedName>
</protein>
<evidence type="ECO:0000256" key="1">
    <source>
        <dbReference type="SAM" id="Phobius"/>
    </source>
</evidence>
<dbReference type="Proteomes" id="UP000249818">
    <property type="component" value="Chromosome BARAN1"/>
</dbReference>
<sequence>MNAVMDWKRWILVLAAVGLVVGAGLAGGATELLFFYDESCTHCKQVESFLTDLQQAGLEFTIERYEIHAPEGWNLLLRLLGVYHADIGSVPMVFVGEVAVVGDTFYGLGPEPIVYTGAAYDLVLEEAVRAAVVANAPSPLTLLPPVATEAVVIVPSDPCLDSGCVLLDLHLTQLGETYPALGIRRLAVTDPNASSTFEKLLRLYGVRGDPPALFVGDAAVVGGNVYLPRRDPVPLSSPAGEVALREAVAKAVEAKATSPLDRLRLREQLTLGAVVVGAALDSINPCDFAVLVLLLGTLLVVGKRVKVIWAGLAFAAGIFVAYFAIGFGLYAVLGITVGSRAFRVPFILAVSSLAILIGLWEMKDLLWYGKWFSIEVPERWKPSVKRITASVVSVPGAFVIGLVDSLFLAPCTSGPYIVILTLLSQTTSRVQGALWLLLYNFIFILPMIAIALMVHFGFTTTARAERWRTAKLGTLHFAAGLVMVLLGVGMIVGVLLGYL</sequence>
<dbReference type="InterPro" id="IPR051790">
    <property type="entry name" value="Cytochrome_c-biogenesis_DsbD"/>
</dbReference>
<dbReference type="RefSeq" id="WP_157959493.1">
    <property type="nucleotide sequence ID" value="NZ_LS483254.1"/>
</dbReference>
<gene>
    <name evidence="2" type="ORF">BARAN1_1052</name>
</gene>
<feature type="transmembrane region" description="Helical" evidence="1">
    <location>
        <begin position="436"/>
        <end position="458"/>
    </location>
</feature>
<dbReference type="InterPro" id="IPR036249">
    <property type="entry name" value="Thioredoxin-like_sf"/>
</dbReference>
<dbReference type="SUPFAM" id="SSF52833">
    <property type="entry name" value="Thioredoxin-like"/>
    <property type="match status" value="1"/>
</dbReference>
<feature type="transmembrane region" description="Helical" evidence="1">
    <location>
        <begin position="406"/>
        <end position="424"/>
    </location>
</feature>
<organism evidence="2 3">
    <name type="scientific">Candidatus Bipolaricaulis anaerobius</name>
    <dbReference type="NCBI Taxonomy" id="2026885"/>
    <lineage>
        <taxon>Bacteria</taxon>
        <taxon>Candidatus Bipolaricaulota</taxon>
        <taxon>Candidatus Bipolaricaulia</taxon>
        <taxon>Candidatus Bipolaricaulales</taxon>
        <taxon>Candidatus Bipolaricaulaceae</taxon>
        <taxon>Candidatus Bipolaricaulis</taxon>
    </lineage>
</organism>
<dbReference type="PANTHER" id="PTHR31272">
    <property type="entry name" value="CYTOCHROME C-TYPE BIOGENESIS PROTEIN HI_1454-RELATED"/>
    <property type="match status" value="1"/>
</dbReference>
<dbReference type="PANTHER" id="PTHR31272:SF9">
    <property type="entry name" value="BLL1027 PROTEIN"/>
    <property type="match status" value="1"/>
</dbReference>
<dbReference type="EMBL" id="LS483254">
    <property type="protein sequence ID" value="SQD93076.1"/>
    <property type="molecule type" value="Genomic_DNA"/>
</dbReference>